<evidence type="ECO:0000313" key="10">
    <source>
        <dbReference type="Proteomes" id="UP000323426"/>
    </source>
</evidence>
<feature type="domain" description="RagB/SusD" evidence="7">
    <location>
        <begin position="279"/>
        <end position="536"/>
    </location>
</feature>
<keyword evidence="4" id="KW-0472">Membrane</keyword>
<evidence type="ECO:0000259" key="8">
    <source>
        <dbReference type="Pfam" id="PF14322"/>
    </source>
</evidence>
<evidence type="ECO:0000313" key="9">
    <source>
        <dbReference type="EMBL" id="KAA5549130.1"/>
    </source>
</evidence>
<dbReference type="PROSITE" id="PS51257">
    <property type="entry name" value="PROKAR_LIPOPROTEIN"/>
    <property type="match status" value="1"/>
</dbReference>
<dbReference type="EMBL" id="VWSF01000001">
    <property type="protein sequence ID" value="KAA5549130.1"/>
    <property type="molecule type" value="Genomic_DNA"/>
</dbReference>
<name>A0A5M6DSN2_9BACT</name>
<keyword evidence="10" id="KW-1185">Reference proteome</keyword>
<dbReference type="SUPFAM" id="SSF48452">
    <property type="entry name" value="TPR-like"/>
    <property type="match status" value="1"/>
</dbReference>
<dbReference type="InterPro" id="IPR033985">
    <property type="entry name" value="SusD-like_N"/>
</dbReference>
<evidence type="ECO:0000259" key="7">
    <source>
        <dbReference type="Pfam" id="PF07980"/>
    </source>
</evidence>
<dbReference type="GO" id="GO:0009279">
    <property type="term" value="C:cell outer membrane"/>
    <property type="evidence" value="ECO:0007669"/>
    <property type="project" value="UniProtKB-SubCell"/>
</dbReference>
<evidence type="ECO:0000256" key="6">
    <source>
        <dbReference type="SAM" id="SignalP"/>
    </source>
</evidence>
<comment type="subcellular location">
    <subcellularLocation>
        <location evidence="1">Cell outer membrane</location>
    </subcellularLocation>
</comment>
<feature type="chain" id="PRO_5024354078" evidence="6">
    <location>
        <begin position="27"/>
        <end position="538"/>
    </location>
</feature>
<reference evidence="9 10" key="1">
    <citation type="submission" date="2019-09" db="EMBL/GenBank/DDBJ databases">
        <title>Genome sequence and assembly of Adhaeribacter sp.</title>
        <authorList>
            <person name="Chhetri G."/>
        </authorList>
    </citation>
    <scope>NUCLEOTIDE SEQUENCE [LARGE SCALE GENOMIC DNA]</scope>
    <source>
        <strain evidence="9 10">DK36</strain>
    </source>
</reference>
<dbReference type="InterPro" id="IPR012944">
    <property type="entry name" value="SusD_RagB_dom"/>
</dbReference>
<dbReference type="AlphaFoldDB" id="A0A5M6DSN2"/>
<dbReference type="Pfam" id="PF07980">
    <property type="entry name" value="SusD_RagB"/>
    <property type="match status" value="1"/>
</dbReference>
<sequence length="538" mass="59588">MRINLKFSAFSGAALVAGFLALQACSEDFLDRKPESDLTTGNFYTSADDAIAALTAAYDPLQWELTTLNSWQFGDVVGGDTDKGSTDDQDYAQIAQLANFTARGDNSELNFTWEQAYDGIYRSNLVLERVPEIEMDETQKNQILGQAKFLRAIYYFYLVRTFGRVPNITTVLEPTEVYVSRAANIKENWDQIEKDLTEAIAALPVSWTGANAGRATKGAAQSLLARVYLYQSTANTVYFTAAKWKEAADLTDAIIASGTYTLDPNYARVFTLEGEDSREIIFAMQAVGGTTGWNNDNEGQALNQWIAPRTTDFSGWGFSTPIGPNTPNNYAGNSKIKTNNIVEAYEACDPRLKANILGTDPNDELFGIKYNYQKDSDKPGQYKLQPWSRTGYNIRKYMIPESALGAGGANSPLNVPLIRYAEVLLINAEAHNELGNSAKALTSLNAIRNRADNITPSGSCPAPVTTTNQAQLRDAIMQERRLELAFEGHRFFDLVRTNRAEAFLNAMGRPFKKGVNDLFPIPQGEINRNPNLEPNPWQ</sequence>
<accession>A0A5M6DSN2</accession>
<evidence type="ECO:0000256" key="5">
    <source>
        <dbReference type="ARBA" id="ARBA00023237"/>
    </source>
</evidence>
<dbReference type="Gene3D" id="1.25.40.390">
    <property type="match status" value="1"/>
</dbReference>
<protein>
    <submittedName>
        <fullName evidence="9">RagB/SusD family nutrient uptake outer membrane protein</fullName>
    </submittedName>
</protein>
<evidence type="ECO:0000256" key="3">
    <source>
        <dbReference type="ARBA" id="ARBA00022729"/>
    </source>
</evidence>
<proteinExistence type="inferred from homology"/>
<comment type="similarity">
    <text evidence="2">Belongs to the SusD family.</text>
</comment>
<evidence type="ECO:0000256" key="4">
    <source>
        <dbReference type="ARBA" id="ARBA00023136"/>
    </source>
</evidence>
<organism evidence="9 10">
    <name type="scientific">Adhaeribacter rhizoryzae</name>
    <dbReference type="NCBI Taxonomy" id="2607907"/>
    <lineage>
        <taxon>Bacteria</taxon>
        <taxon>Pseudomonadati</taxon>
        <taxon>Bacteroidota</taxon>
        <taxon>Cytophagia</taxon>
        <taxon>Cytophagales</taxon>
        <taxon>Hymenobacteraceae</taxon>
        <taxon>Adhaeribacter</taxon>
    </lineage>
</organism>
<dbReference type="Proteomes" id="UP000323426">
    <property type="component" value="Unassembled WGS sequence"/>
</dbReference>
<evidence type="ECO:0000256" key="2">
    <source>
        <dbReference type="ARBA" id="ARBA00006275"/>
    </source>
</evidence>
<gene>
    <name evidence="9" type="ORF">F0145_00590</name>
</gene>
<comment type="caution">
    <text evidence="9">The sequence shown here is derived from an EMBL/GenBank/DDBJ whole genome shotgun (WGS) entry which is preliminary data.</text>
</comment>
<dbReference type="RefSeq" id="WP_150086125.1">
    <property type="nucleotide sequence ID" value="NZ_VWSF01000001.1"/>
</dbReference>
<keyword evidence="5" id="KW-0998">Cell outer membrane</keyword>
<feature type="domain" description="SusD-like N-terminal" evidence="8">
    <location>
        <begin position="28"/>
        <end position="229"/>
    </location>
</feature>
<dbReference type="Pfam" id="PF14322">
    <property type="entry name" value="SusD-like_3"/>
    <property type="match status" value="1"/>
</dbReference>
<feature type="signal peptide" evidence="6">
    <location>
        <begin position="1"/>
        <end position="26"/>
    </location>
</feature>
<keyword evidence="3 6" id="KW-0732">Signal</keyword>
<evidence type="ECO:0000256" key="1">
    <source>
        <dbReference type="ARBA" id="ARBA00004442"/>
    </source>
</evidence>
<dbReference type="InterPro" id="IPR011990">
    <property type="entry name" value="TPR-like_helical_dom_sf"/>
</dbReference>
<dbReference type="CDD" id="cd08977">
    <property type="entry name" value="SusD"/>
    <property type="match status" value="1"/>
</dbReference>